<protein>
    <submittedName>
        <fullName evidence="1">Uncharacterized protein</fullName>
    </submittedName>
</protein>
<dbReference type="Proteomes" id="UP000215590">
    <property type="component" value="Unassembled WGS sequence"/>
</dbReference>
<dbReference type="AlphaFoldDB" id="A0A256G230"/>
<accession>A0A256G230</accession>
<evidence type="ECO:0000313" key="1">
    <source>
        <dbReference type="EMBL" id="OYR21119.1"/>
    </source>
</evidence>
<reference evidence="1 2" key="1">
    <citation type="submission" date="2017-07" db="EMBL/GenBank/DDBJ databases">
        <title>Phylogenetic study on the rhizospheric bacterium Ochrobactrum sp. A44.</title>
        <authorList>
            <person name="Krzyzanowska D.M."/>
            <person name="Ossowicki A."/>
            <person name="Rajewska M."/>
            <person name="Maciag T."/>
            <person name="Kaczynski Z."/>
            <person name="Czerwicka M."/>
            <person name="Jafra S."/>
        </authorList>
    </citation>
    <scope>NUCLEOTIDE SEQUENCE [LARGE SCALE GENOMIC DNA]</scope>
    <source>
        <strain evidence="1 2">DSM 7216</strain>
    </source>
</reference>
<keyword evidence="2" id="KW-1185">Reference proteome</keyword>
<proteinExistence type="predicted"/>
<name>A0A256G230_9HYPH</name>
<gene>
    <name evidence="1" type="ORF">CEV31_0740</name>
</gene>
<sequence length="41" mass="4886">MEWQQFLALCSKKIYTDRDFPEFVVFPTARPTGADEQEDYI</sequence>
<comment type="caution">
    <text evidence="1">The sequence shown here is derived from an EMBL/GenBank/DDBJ whole genome shotgun (WGS) entry which is preliminary data.</text>
</comment>
<organism evidence="1 2">
    <name type="scientific">Brucella thiophenivorans</name>
    <dbReference type="NCBI Taxonomy" id="571255"/>
    <lineage>
        <taxon>Bacteria</taxon>
        <taxon>Pseudomonadati</taxon>
        <taxon>Pseudomonadota</taxon>
        <taxon>Alphaproteobacteria</taxon>
        <taxon>Hyphomicrobiales</taxon>
        <taxon>Brucellaceae</taxon>
        <taxon>Brucella/Ochrobactrum group</taxon>
        <taxon>Brucella</taxon>
    </lineage>
</organism>
<dbReference type="EMBL" id="NNRJ01000012">
    <property type="protein sequence ID" value="OYR21119.1"/>
    <property type="molecule type" value="Genomic_DNA"/>
</dbReference>
<evidence type="ECO:0000313" key="2">
    <source>
        <dbReference type="Proteomes" id="UP000215590"/>
    </source>
</evidence>